<evidence type="ECO:0000256" key="2">
    <source>
        <dbReference type="ARBA" id="ARBA00006081"/>
    </source>
</evidence>
<dbReference type="Proteomes" id="UP001346149">
    <property type="component" value="Unassembled WGS sequence"/>
</dbReference>
<evidence type="ECO:0000256" key="5">
    <source>
        <dbReference type="SAM" id="MobiDB-lite"/>
    </source>
</evidence>
<dbReference type="PANTHER" id="PTHR31413:SF12">
    <property type="entry name" value="AFP HOMOLOG 2"/>
    <property type="match status" value="1"/>
</dbReference>
<protein>
    <recommendedName>
        <fullName evidence="4">Ninja-family protein</fullName>
    </recommendedName>
    <alternativeName>
        <fullName evidence="4">ABI-binding protein</fullName>
    </alternativeName>
</protein>
<feature type="compositionally biased region" description="Polar residues" evidence="5">
    <location>
        <begin position="434"/>
        <end position="452"/>
    </location>
</feature>
<proteinExistence type="inferred from homology"/>
<keyword evidence="3 4" id="KW-0539">Nucleus</keyword>
<feature type="region of interest" description="Disordered" evidence="5">
    <location>
        <begin position="335"/>
        <end position="356"/>
    </location>
</feature>
<dbReference type="GO" id="GO:0045892">
    <property type="term" value="P:negative regulation of DNA-templated transcription"/>
    <property type="evidence" value="ECO:0007669"/>
    <property type="project" value="TreeGrafter"/>
</dbReference>
<evidence type="ECO:0000256" key="4">
    <source>
        <dbReference type="RuleBase" id="RU369029"/>
    </source>
</evidence>
<feature type="compositionally biased region" description="Basic and acidic residues" evidence="5">
    <location>
        <begin position="339"/>
        <end position="351"/>
    </location>
</feature>
<evidence type="ECO:0000256" key="1">
    <source>
        <dbReference type="ARBA" id="ARBA00004123"/>
    </source>
</evidence>
<dbReference type="EMBL" id="JAXQNO010000014">
    <property type="protein sequence ID" value="KAK4784064.1"/>
    <property type="molecule type" value="Genomic_DNA"/>
</dbReference>
<dbReference type="InterPro" id="IPR031307">
    <property type="entry name" value="Ninja_fam"/>
</dbReference>
<gene>
    <name evidence="6" type="ORF">SAY86_018432</name>
</gene>
<evidence type="ECO:0000313" key="6">
    <source>
        <dbReference type="EMBL" id="KAK4784064.1"/>
    </source>
</evidence>
<comment type="subcellular location">
    <subcellularLocation>
        <location evidence="1 4">Nucleus</location>
    </subcellularLocation>
</comment>
<comment type="caution">
    <text evidence="6">The sequence shown here is derived from an EMBL/GenBank/DDBJ whole genome shotgun (WGS) entry which is preliminary data.</text>
</comment>
<evidence type="ECO:0000313" key="7">
    <source>
        <dbReference type="Proteomes" id="UP001346149"/>
    </source>
</evidence>
<feature type="region of interest" description="Disordered" evidence="5">
    <location>
        <begin position="150"/>
        <end position="184"/>
    </location>
</feature>
<dbReference type="GO" id="GO:0009867">
    <property type="term" value="P:jasmonic acid mediated signaling pathway"/>
    <property type="evidence" value="ECO:0007669"/>
    <property type="project" value="TreeGrafter"/>
</dbReference>
<sequence length="452" mass="48368">MDDDNGLELSLGLSVGGLSGKEKGKNSTSHNTVEETDRGSKIVNDFKNFLNPGMRGPESTIGSQTDFGKPSGNFFSDLSRASADAGATSINLSAGNLWTGGNYRAAETEEENLEQGNKRRMLFDEINQPKRHEKDAYADAQDKNKIPHISVPAEEGSTADKEDVADSEIEGSTSRTVAHHDSSMKYPSEFQKEVQGLKRMNHEVGNPGYVAPFAVQLMNPINGSPSVTIKDASAVGAPVISSHSFSGLKQAMPAVNGERSEAQPVTPANLPVMFGYSPVQLPTWDKDNSWGFISHGQQLQSPYTVISHTSPELNLHGGKTLELSKADGKNILEECAPQNEEKAKGKPERPTAEGSAIDLSVIKPGIAAEVKFGGCGSYPNLPWVSTTAPNGRTISGVTYKFSANQIRIVCACHGSHMSPEEFIRHAAEDHPNRDGSSMSNTSSKNPAASTQS</sequence>
<dbReference type="PANTHER" id="PTHR31413">
    <property type="entry name" value="AFP HOMOLOG 2"/>
    <property type="match status" value="1"/>
</dbReference>
<organism evidence="6 7">
    <name type="scientific">Trapa natans</name>
    <name type="common">Water chestnut</name>
    <dbReference type="NCBI Taxonomy" id="22666"/>
    <lineage>
        <taxon>Eukaryota</taxon>
        <taxon>Viridiplantae</taxon>
        <taxon>Streptophyta</taxon>
        <taxon>Embryophyta</taxon>
        <taxon>Tracheophyta</taxon>
        <taxon>Spermatophyta</taxon>
        <taxon>Magnoliopsida</taxon>
        <taxon>eudicotyledons</taxon>
        <taxon>Gunneridae</taxon>
        <taxon>Pentapetalae</taxon>
        <taxon>rosids</taxon>
        <taxon>malvids</taxon>
        <taxon>Myrtales</taxon>
        <taxon>Lythraceae</taxon>
        <taxon>Trapa</taxon>
    </lineage>
</organism>
<accession>A0AAN7LGW1</accession>
<reference evidence="6 7" key="1">
    <citation type="journal article" date="2023" name="Hortic Res">
        <title>Pangenome of water caltrop reveals structural variations and asymmetric subgenome divergence after allopolyploidization.</title>
        <authorList>
            <person name="Zhang X."/>
            <person name="Chen Y."/>
            <person name="Wang L."/>
            <person name="Yuan Y."/>
            <person name="Fang M."/>
            <person name="Shi L."/>
            <person name="Lu R."/>
            <person name="Comes H.P."/>
            <person name="Ma Y."/>
            <person name="Chen Y."/>
            <person name="Huang G."/>
            <person name="Zhou Y."/>
            <person name="Zheng Z."/>
            <person name="Qiu Y."/>
        </authorList>
    </citation>
    <scope>NUCLEOTIDE SEQUENCE [LARGE SCALE GENOMIC DNA]</scope>
    <source>
        <strain evidence="6">F231</strain>
    </source>
</reference>
<keyword evidence="7" id="KW-1185">Reference proteome</keyword>
<dbReference type="GO" id="GO:0005634">
    <property type="term" value="C:nucleus"/>
    <property type="evidence" value="ECO:0007669"/>
    <property type="project" value="UniProtKB-SubCell"/>
</dbReference>
<comment type="function">
    <text evidence="4">Acts as a negative regulator of abscisic acid (ABA) response.</text>
</comment>
<evidence type="ECO:0000256" key="3">
    <source>
        <dbReference type="ARBA" id="ARBA00023242"/>
    </source>
</evidence>
<feature type="region of interest" description="Disordered" evidence="5">
    <location>
        <begin position="1"/>
        <end position="78"/>
    </location>
</feature>
<feature type="region of interest" description="Disordered" evidence="5">
    <location>
        <begin position="426"/>
        <end position="452"/>
    </location>
</feature>
<comment type="similarity">
    <text evidence="2 4">Belongs to the Ninja family.</text>
</comment>
<dbReference type="AlphaFoldDB" id="A0AAN7LGW1"/>
<name>A0AAN7LGW1_TRANT</name>